<dbReference type="Proteomes" id="UP000053257">
    <property type="component" value="Unassembled WGS sequence"/>
</dbReference>
<dbReference type="AlphaFoldDB" id="A0A0C3S4E9"/>
<name>A0A0C3S4E9_PHLG1</name>
<reference evidence="1 2" key="1">
    <citation type="journal article" date="2014" name="PLoS Genet.">
        <title>Analysis of the Phlebiopsis gigantea genome, transcriptome and secretome provides insight into its pioneer colonization strategies of wood.</title>
        <authorList>
            <person name="Hori C."/>
            <person name="Ishida T."/>
            <person name="Igarashi K."/>
            <person name="Samejima M."/>
            <person name="Suzuki H."/>
            <person name="Master E."/>
            <person name="Ferreira P."/>
            <person name="Ruiz-Duenas F.J."/>
            <person name="Held B."/>
            <person name="Canessa P."/>
            <person name="Larrondo L.F."/>
            <person name="Schmoll M."/>
            <person name="Druzhinina I.S."/>
            <person name="Kubicek C.P."/>
            <person name="Gaskell J.A."/>
            <person name="Kersten P."/>
            <person name="St John F."/>
            <person name="Glasner J."/>
            <person name="Sabat G."/>
            <person name="Splinter BonDurant S."/>
            <person name="Syed K."/>
            <person name="Yadav J."/>
            <person name="Mgbeahuruike A.C."/>
            <person name="Kovalchuk A."/>
            <person name="Asiegbu F.O."/>
            <person name="Lackner G."/>
            <person name="Hoffmeister D."/>
            <person name="Rencoret J."/>
            <person name="Gutierrez A."/>
            <person name="Sun H."/>
            <person name="Lindquist E."/>
            <person name="Barry K."/>
            <person name="Riley R."/>
            <person name="Grigoriev I.V."/>
            <person name="Henrissat B."/>
            <person name="Kues U."/>
            <person name="Berka R.M."/>
            <person name="Martinez A.T."/>
            <person name="Covert S.F."/>
            <person name="Blanchette R.A."/>
            <person name="Cullen D."/>
        </authorList>
    </citation>
    <scope>NUCLEOTIDE SEQUENCE [LARGE SCALE GENOMIC DNA]</scope>
    <source>
        <strain evidence="1 2">11061_1 CR5-6</strain>
    </source>
</reference>
<gene>
    <name evidence="1" type="ORF">PHLGIDRAFT_170895</name>
</gene>
<sequence>MIVEPLSFPFLTAMTHPSVSLEYYPTSFPALRDPRTARIPIYTKAVHHTSHAIVPHDPVPSLHWTKDVFTDLFLTRLTVGMLRLNKGRLSQACTRGASPHDDSTRS</sequence>
<organism evidence="1 2">
    <name type="scientific">Phlebiopsis gigantea (strain 11061_1 CR5-6)</name>
    <name type="common">White-rot fungus</name>
    <name type="synonym">Peniophora gigantea</name>
    <dbReference type="NCBI Taxonomy" id="745531"/>
    <lineage>
        <taxon>Eukaryota</taxon>
        <taxon>Fungi</taxon>
        <taxon>Dikarya</taxon>
        <taxon>Basidiomycota</taxon>
        <taxon>Agaricomycotina</taxon>
        <taxon>Agaricomycetes</taxon>
        <taxon>Polyporales</taxon>
        <taxon>Phanerochaetaceae</taxon>
        <taxon>Phlebiopsis</taxon>
    </lineage>
</organism>
<keyword evidence="2" id="KW-1185">Reference proteome</keyword>
<dbReference type="HOGENOM" id="CLU_2224166_0_0_1"/>
<dbReference type="EMBL" id="KN840556">
    <property type="protein sequence ID" value="KIP04992.1"/>
    <property type="molecule type" value="Genomic_DNA"/>
</dbReference>
<evidence type="ECO:0000313" key="2">
    <source>
        <dbReference type="Proteomes" id="UP000053257"/>
    </source>
</evidence>
<protein>
    <submittedName>
        <fullName evidence="1">Uncharacterized protein</fullName>
    </submittedName>
</protein>
<accession>A0A0C3S4E9</accession>
<evidence type="ECO:0000313" key="1">
    <source>
        <dbReference type="EMBL" id="KIP04992.1"/>
    </source>
</evidence>
<proteinExistence type="predicted"/>